<sequence>MSQNIRTSKVVVEIPPRLIKQIYDDTVKRVFSRTAEPATFEIEGIISIPNVLELRSVSYDGSEVFYHANSSFLGQSSGEATLTLEVVRLFPNL</sequence>
<name>A0A384ZWD8_9CAUD</name>
<reference evidence="1 2" key="1">
    <citation type="journal article" date="2018" name="Front. Microbiol.">
        <title>Jumbo Bacteriophages Are Represented Within an Increasing Diversity of Environmental Viruses Infecting the Emerging Phytopathogen, Dickeya solani.</title>
        <authorList>
            <person name="Day A.W."/>
            <person name="Ahn J."/>
            <person name="Salmond G.P.C."/>
        </authorList>
    </citation>
    <scope>NUCLEOTIDE SEQUENCE [LARGE SCALE GENOMIC DNA]</scope>
</reference>
<evidence type="ECO:0000313" key="2">
    <source>
        <dbReference type="Proteomes" id="UP000263742"/>
    </source>
</evidence>
<evidence type="ECO:0000313" key="1">
    <source>
        <dbReference type="EMBL" id="AXG66556.1"/>
    </source>
</evidence>
<organism evidence="1 2">
    <name type="scientific">Dickeya phage vB_DsoM_JA13</name>
    <dbReference type="NCBI Taxonomy" id="2283030"/>
    <lineage>
        <taxon>Viruses</taxon>
        <taxon>Duplodnaviria</taxon>
        <taxon>Heunggongvirae</taxon>
        <taxon>Uroviricota</taxon>
        <taxon>Caudoviricetes</taxon>
        <taxon>Salmondvirus</taxon>
        <taxon>Salmondvirus JA11</taxon>
    </lineage>
</organism>
<proteinExistence type="predicted"/>
<gene>
    <name evidence="1" type="ORF">JA13_153</name>
</gene>
<accession>A0A384ZWD8</accession>
<dbReference type="EMBL" id="MH460460">
    <property type="protein sequence ID" value="AXG66556.1"/>
    <property type="molecule type" value="Genomic_DNA"/>
</dbReference>
<dbReference type="Proteomes" id="UP000263742">
    <property type="component" value="Segment"/>
</dbReference>
<protein>
    <submittedName>
        <fullName evidence="1">Uncharacterized protein</fullName>
    </submittedName>
</protein>